<evidence type="ECO:0000313" key="2">
    <source>
        <dbReference type="EMBL" id="KAJ7713396.1"/>
    </source>
</evidence>
<dbReference type="EMBL" id="JARKIB010000344">
    <property type="protein sequence ID" value="KAJ7713396.1"/>
    <property type="molecule type" value="Genomic_DNA"/>
</dbReference>
<keyword evidence="3" id="KW-1185">Reference proteome</keyword>
<reference evidence="2" key="1">
    <citation type="submission" date="2023-03" db="EMBL/GenBank/DDBJ databases">
        <title>Massive genome expansion in bonnet fungi (Mycena s.s.) driven by repeated elements and novel gene families across ecological guilds.</title>
        <authorList>
            <consortium name="Lawrence Berkeley National Laboratory"/>
            <person name="Harder C.B."/>
            <person name="Miyauchi S."/>
            <person name="Viragh M."/>
            <person name="Kuo A."/>
            <person name="Thoen E."/>
            <person name="Andreopoulos B."/>
            <person name="Lu D."/>
            <person name="Skrede I."/>
            <person name="Drula E."/>
            <person name="Henrissat B."/>
            <person name="Morin E."/>
            <person name="Kohler A."/>
            <person name="Barry K."/>
            <person name="LaButti K."/>
            <person name="Morin E."/>
            <person name="Salamov A."/>
            <person name="Lipzen A."/>
            <person name="Mereny Z."/>
            <person name="Hegedus B."/>
            <person name="Baldrian P."/>
            <person name="Stursova M."/>
            <person name="Weitz H."/>
            <person name="Taylor A."/>
            <person name="Grigoriev I.V."/>
            <person name="Nagy L.G."/>
            <person name="Martin F."/>
            <person name="Kauserud H."/>
        </authorList>
    </citation>
    <scope>NUCLEOTIDE SEQUENCE</scope>
    <source>
        <strain evidence="2">CBHHK182m</strain>
    </source>
</reference>
<dbReference type="Proteomes" id="UP001215598">
    <property type="component" value="Unassembled WGS sequence"/>
</dbReference>
<feature type="region of interest" description="Disordered" evidence="1">
    <location>
        <begin position="256"/>
        <end position="275"/>
    </location>
</feature>
<dbReference type="AlphaFoldDB" id="A0AAD7H7H0"/>
<sequence length="442" mass="48381">MTLWRFEAQFSRSSARIQGWTRNLDLSLGQRYITSSQAAIHRDVSGSSIDDPFSCIILPPLASHPNAASPQSDGGSMYRARRQMLARPHGAADVRARADTQRDIQVSVYQHAHGTRRPRAPATVHTLALPDPLLPVPDTPSPAGGYPARYSGVRATQRSGAHTTREIARPRCCPPTTPWATRHGKHAIEWDWTLGIARKAGKSLEREYVAVLRVEQVKAAWWGASLASATSPPKVFSTLLAHQASYMDTSSRLHIKKGQNHGGQKSRTAENGVDEDEESFIPMGNTSAEAPNQHKTFLPDKVLHSFYTPRDIQRVLTRQKVLYFHSESFGFQGLEKSGGSKITVSGNGVEEGRGKVPLCRFKCCKPPLPLPTLPLATAAVCHTAAVSRQPLPQPLIGIVRHCRRRTAAARGGVRLCPLSSVQSGPLWDGSVFNGHLNILTYT</sequence>
<accession>A0AAD7H7H0</accession>
<comment type="caution">
    <text evidence="2">The sequence shown here is derived from an EMBL/GenBank/DDBJ whole genome shotgun (WGS) entry which is preliminary data.</text>
</comment>
<protein>
    <submittedName>
        <fullName evidence="2">Uncharacterized protein</fullName>
    </submittedName>
</protein>
<name>A0AAD7H7H0_9AGAR</name>
<proteinExistence type="predicted"/>
<evidence type="ECO:0000313" key="3">
    <source>
        <dbReference type="Proteomes" id="UP001215598"/>
    </source>
</evidence>
<gene>
    <name evidence="2" type="ORF">B0H16DRAFT_1478719</name>
</gene>
<evidence type="ECO:0000256" key="1">
    <source>
        <dbReference type="SAM" id="MobiDB-lite"/>
    </source>
</evidence>
<organism evidence="2 3">
    <name type="scientific">Mycena metata</name>
    <dbReference type="NCBI Taxonomy" id="1033252"/>
    <lineage>
        <taxon>Eukaryota</taxon>
        <taxon>Fungi</taxon>
        <taxon>Dikarya</taxon>
        <taxon>Basidiomycota</taxon>
        <taxon>Agaricomycotina</taxon>
        <taxon>Agaricomycetes</taxon>
        <taxon>Agaricomycetidae</taxon>
        <taxon>Agaricales</taxon>
        <taxon>Marasmiineae</taxon>
        <taxon>Mycenaceae</taxon>
        <taxon>Mycena</taxon>
    </lineage>
</organism>